<dbReference type="GO" id="GO:0003700">
    <property type="term" value="F:DNA-binding transcription factor activity"/>
    <property type="evidence" value="ECO:0007669"/>
    <property type="project" value="TreeGrafter"/>
</dbReference>
<dbReference type="SUPFAM" id="SSF46785">
    <property type="entry name" value="Winged helix' DNA-binding domain"/>
    <property type="match status" value="1"/>
</dbReference>
<name>A0A927F194_9ACTN</name>
<proteinExistence type="predicted"/>
<dbReference type="AlphaFoldDB" id="A0A927F194"/>
<dbReference type="PROSITE" id="PS01332">
    <property type="entry name" value="HTH_RRF2_1"/>
    <property type="match status" value="1"/>
</dbReference>
<dbReference type="PROSITE" id="PS51197">
    <property type="entry name" value="HTH_RRF2_2"/>
    <property type="match status" value="1"/>
</dbReference>
<dbReference type="InterPro" id="IPR036390">
    <property type="entry name" value="WH_DNA-bd_sf"/>
</dbReference>
<dbReference type="InterPro" id="IPR036388">
    <property type="entry name" value="WH-like_DNA-bd_sf"/>
</dbReference>
<dbReference type="Gene3D" id="1.10.10.10">
    <property type="entry name" value="Winged helix-like DNA-binding domain superfamily/Winged helix DNA-binding domain"/>
    <property type="match status" value="1"/>
</dbReference>
<dbReference type="NCBIfam" id="TIGR00738">
    <property type="entry name" value="rrf2_super"/>
    <property type="match status" value="1"/>
</dbReference>
<dbReference type="Proteomes" id="UP000632289">
    <property type="component" value="Unassembled WGS sequence"/>
</dbReference>
<sequence length="157" mass="17242">MSEGVEWALHGVLNLAWIGPDRPVTAARLAAYHELPAPYFNKQLQALARAGIVTSTSGPRGGFRLARPLTQVTLMDVVAAIEGPEEAFRCAEIRQQGPGAGSPDGYQKPCAFAHAMARAELAWRRELARQTLDDVREQAERQAPGAPERIRRWFLNG</sequence>
<protein>
    <submittedName>
        <fullName evidence="1">Rrf2 family transcriptional regulator</fullName>
    </submittedName>
</protein>
<dbReference type="InterPro" id="IPR000944">
    <property type="entry name" value="Tscrpt_reg_Rrf2"/>
</dbReference>
<evidence type="ECO:0000313" key="2">
    <source>
        <dbReference type="Proteomes" id="UP000632289"/>
    </source>
</evidence>
<evidence type="ECO:0000313" key="1">
    <source>
        <dbReference type="EMBL" id="MBD3933323.1"/>
    </source>
</evidence>
<accession>A0A927F194</accession>
<comment type="caution">
    <text evidence="1">The sequence shown here is derived from an EMBL/GenBank/DDBJ whole genome shotgun (WGS) entry which is preliminary data.</text>
</comment>
<dbReference type="RefSeq" id="WP_191210748.1">
    <property type="nucleotide sequence ID" value="NZ_BAABKL010000050.1"/>
</dbReference>
<gene>
    <name evidence="1" type="ORF">IF129_17420</name>
</gene>
<keyword evidence="2" id="KW-1185">Reference proteome</keyword>
<dbReference type="GO" id="GO:0005829">
    <property type="term" value="C:cytosol"/>
    <property type="evidence" value="ECO:0007669"/>
    <property type="project" value="TreeGrafter"/>
</dbReference>
<dbReference type="InterPro" id="IPR030489">
    <property type="entry name" value="TR_Rrf2-type_CS"/>
</dbReference>
<dbReference type="PANTHER" id="PTHR33221:SF13">
    <property type="entry name" value="TRANSCRIPTIONAL REGULATOR-RELATED"/>
    <property type="match status" value="1"/>
</dbReference>
<organism evidence="1 2">
    <name type="scientific">Streptomyces chumphonensis</name>
    <dbReference type="NCBI Taxonomy" id="1214925"/>
    <lineage>
        <taxon>Bacteria</taxon>
        <taxon>Bacillati</taxon>
        <taxon>Actinomycetota</taxon>
        <taxon>Actinomycetes</taxon>
        <taxon>Kitasatosporales</taxon>
        <taxon>Streptomycetaceae</taxon>
        <taxon>Streptomyces</taxon>
    </lineage>
</organism>
<reference evidence="1" key="1">
    <citation type="submission" date="2020-09" db="EMBL/GenBank/DDBJ databases">
        <title>Secondary metabolite and genome analysis of marine Streptomyces chumphonensis KK1-2T.</title>
        <authorList>
            <person name="Phongsopitanun W."/>
            <person name="Kanchanasin P."/>
            <person name="Pittayakhajonwut P."/>
            <person name="Suwanborirux K."/>
            <person name="Tanasupawat S."/>
        </authorList>
    </citation>
    <scope>NUCLEOTIDE SEQUENCE</scope>
    <source>
        <strain evidence="1">KK1-2</strain>
    </source>
</reference>
<dbReference type="EMBL" id="JACXYU010000009">
    <property type="protein sequence ID" value="MBD3933323.1"/>
    <property type="molecule type" value="Genomic_DNA"/>
</dbReference>
<dbReference type="Pfam" id="PF02082">
    <property type="entry name" value="Rrf2"/>
    <property type="match status" value="1"/>
</dbReference>
<dbReference type="PANTHER" id="PTHR33221">
    <property type="entry name" value="WINGED HELIX-TURN-HELIX TRANSCRIPTIONAL REGULATOR, RRF2 FAMILY"/>
    <property type="match status" value="1"/>
</dbReference>